<evidence type="ECO:0000313" key="4">
    <source>
        <dbReference type="EMBL" id="SEH75141.1"/>
    </source>
</evidence>
<comment type="similarity">
    <text evidence="1 3">Belongs to the RelE toxin family.</text>
</comment>
<keyword evidence="5" id="KW-1185">Reference proteome</keyword>
<protein>
    <recommendedName>
        <fullName evidence="3">Toxin</fullName>
    </recommendedName>
</protein>
<evidence type="ECO:0000256" key="1">
    <source>
        <dbReference type="ARBA" id="ARBA00006226"/>
    </source>
</evidence>
<dbReference type="PANTHER" id="PTHR33755:SF9">
    <property type="entry name" value="TOXIN PARE1"/>
    <property type="match status" value="1"/>
</dbReference>
<name>A0A1H6KQL6_9GAMM</name>
<dbReference type="PANTHER" id="PTHR33755">
    <property type="entry name" value="TOXIN PARE1-RELATED"/>
    <property type="match status" value="1"/>
</dbReference>
<dbReference type="Pfam" id="PF05016">
    <property type="entry name" value="ParE_toxin"/>
    <property type="match status" value="1"/>
</dbReference>
<dbReference type="InterPro" id="IPR035093">
    <property type="entry name" value="RelE/ParE_toxin_dom_sf"/>
</dbReference>
<organism evidence="4 5">
    <name type="scientific">Rheinheimera pacifica</name>
    <dbReference type="NCBI Taxonomy" id="173990"/>
    <lineage>
        <taxon>Bacteria</taxon>
        <taxon>Pseudomonadati</taxon>
        <taxon>Pseudomonadota</taxon>
        <taxon>Gammaproteobacteria</taxon>
        <taxon>Chromatiales</taxon>
        <taxon>Chromatiaceae</taxon>
        <taxon>Rheinheimera</taxon>
    </lineage>
</organism>
<evidence type="ECO:0000256" key="2">
    <source>
        <dbReference type="ARBA" id="ARBA00022649"/>
    </source>
</evidence>
<dbReference type="InterPro" id="IPR051803">
    <property type="entry name" value="TA_system_RelE-like_toxin"/>
</dbReference>
<dbReference type="OrthoDB" id="516834at2"/>
<evidence type="ECO:0000313" key="5">
    <source>
        <dbReference type="Proteomes" id="UP000199371"/>
    </source>
</evidence>
<dbReference type="STRING" id="173990.SAMN05660691_01248"/>
<reference evidence="5" key="1">
    <citation type="submission" date="2016-10" db="EMBL/GenBank/DDBJ databases">
        <authorList>
            <person name="Varghese N."/>
            <person name="Submissions S."/>
        </authorList>
    </citation>
    <scope>NUCLEOTIDE SEQUENCE [LARGE SCALE GENOMIC DNA]</scope>
    <source>
        <strain evidence="5">DSM 17616</strain>
    </source>
</reference>
<sequence length="97" mass="11441">MLTLQLSEQSKEDLTVIADFTLAEFGEYQAYIYYQQLLKMFDLLCTQPLLGKDCSDIRTGVRRIVHRSHCIYYRVKGDTLLILRILSRWQDPLAKLR</sequence>
<dbReference type="InterPro" id="IPR007712">
    <property type="entry name" value="RelE/ParE_toxin"/>
</dbReference>
<proteinExistence type="inferred from homology"/>
<dbReference type="RefSeq" id="WP_092791384.1">
    <property type="nucleotide sequence ID" value="NZ_FNXF01000003.1"/>
</dbReference>
<keyword evidence="2" id="KW-1277">Toxin-antitoxin system</keyword>
<dbReference type="InterPro" id="IPR028344">
    <property type="entry name" value="ParE1/4"/>
</dbReference>
<dbReference type="PIRSF" id="PIRSF029218">
    <property type="entry name" value="ParE"/>
    <property type="match status" value="1"/>
</dbReference>
<gene>
    <name evidence="4" type="ORF">SAMN05660691_01248</name>
</gene>
<accession>A0A1H6KQL6</accession>
<evidence type="ECO:0000256" key="3">
    <source>
        <dbReference type="PIRNR" id="PIRNR029218"/>
    </source>
</evidence>
<dbReference type="EMBL" id="FNXF01000003">
    <property type="protein sequence ID" value="SEH75141.1"/>
    <property type="molecule type" value="Genomic_DNA"/>
</dbReference>
<dbReference type="AlphaFoldDB" id="A0A1H6KQL6"/>
<dbReference type="Gene3D" id="3.30.2310.20">
    <property type="entry name" value="RelE-like"/>
    <property type="match status" value="1"/>
</dbReference>
<dbReference type="Proteomes" id="UP000199371">
    <property type="component" value="Unassembled WGS sequence"/>
</dbReference>